<evidence type="ECO:0000313" key="2">
    <source>
        <dbReference type="Proteomes" id="UP001497535"/>
    </source>
</evidence>
<reference evidence="1" key="1">
    <citation type="submission" date="2023-11" db="EMBL/GenBank/DDBJ databases">
        <authorList>
            <person name="Poullet M."/>
        </authorList>
    </citation>
    <scope>NUCLEOTIDE SEQUENCE</scope>
    <source>
        <strain evidence="1">E1834</strain>
    </source>
</reference>
<name>A0ACB0YG72_MELEN</name>
<protein>
    <submittedName>
        <fullName evidence="1">Uncharacterized protein</fullName>
    </submittedName>
</protein>
<dbReference type="Proteomes" id="UP001497535">
    <property type="component" value="Unassembled WGS sequence"/>
</dbReference>
<keyword evidence="2" id="KW-1185">Reference proteome</keyword>
<gene>
    <name evidence="1" type="ORF">MENTE1834_LOCUS11745</name>
</gene>
<evidence type="ECO:0000313" key="1">
    <source>
        <dbReference type="EMBL" id="CAK5045294.1"/>
    </source>
</evidence>
<accession>A0ACB0YG72</accession>
<organism evidence="1 2">
    <name type="scientific">Meloidogyne enterolobii</name>
    <name type="common">Root-knot nematode worm</name>
    <name type="synonym">Meloidogyne mayaguensis</name>
    <dbReference type="NCBI Taxonomy" id="390850"/>
    <lineage>
        <taxon>Eukaryota</taxon>
        <taxon>Metazoa</taxon>
        <taxon>Ecdysozoa</taxon>
        <taxon>Nematoda</taxon>
        <taxon>Chromadorea</taxon>
        <taxon>Rhabditida</taxon>
        <taxon>Tylenchina</taxon>
        <taxon>Tylenchomorpha</taxon>
        <taxon>Tylenchoidea</taxon>
        <taxon>Meloidogynidae</taxon>
        <taxon>Meloidogyninae</taxon>
        <taxon>Meloidogyne</taxon>
    </lineage>
</organism>
<comment type="caution">
    <text evidence="1">The sequence shown here is derived from an EMBL/GenBank/DDBJ whole genome shotgun (WGS) entry which is preliminary data.</text>
</comment>
<sequence length="408" mass="47380">MGERHVIEEILDDKVEEDEIFYLVKWVGYTNRHNAWISENDLDADFLLPQYLKRKENKIFEEFDEENQINEKGEFFEKISELLDWTQKCSEQINLSCDTSASTKEALRRNSELRKQIDGKQFEFGYVEELGQRLIEKGYPKEQVKINRKLKELKNVMNELEGFWEKREDKCRQLLEMEEFTSEADSINSLNKEQLAFLAISSKSDSLEKVQNLLKEQTEFEAKLSAKEERVLLFVASADRLIRTGHSQSAQIENQKREVIYGHQGVIERTQLRRAQLERGLALEGLRRDASVLDFWINEKRHQMEQQIEVGGVGALNWAQTRHQAFMLELAANRAELSRLAKSGAALIRDGVAEREAVANVLEPLEVELTKLETLAQQRGDLLDQEKENLPQGQVKKKRTRNNASLIN</sequence>
<dbReference type="EMBL" id="CAVMJV010000011">
    <property type="protein sequence ID" value="CAK5045294.1"/>
    <property type="molecule type" value="Genomic_DNA"/>
</dbReference>
<proteinExistence type="predicted"/>